<keyword evidence="2 10" id="KW-0808">Transferase</keyword>
<evidence type="ECO:0000259" key="11">
    <source>
        <dbReference type="Pfam" id="PF01529"/>
    </source>
</evidence>
<dbReference type="InterPro" id="IPR001594">
    <property type="entry name" value="Palmitoyltrfase_DHHC"/>
</dbReference>
<comment type="subcellular location">
    <subcellularLocation>
        <location evidence="1">Membrane</location>
        <topology evidence="1">Multi-pass membrane protein</topology>
    </subcellularLocation>
</comment>
<proteinExistence type="inferred from homology"/>
<keyword evidence="6" id="KW-0564">Palmitate</keyword>
<comment type="caution">
    <text evidence="12">The sequence shown here is derived from an EMBL/GenBank/DDBJ whole genome shotgun (WGS) entry which is preliminary data.</text>
</comment>
<organism evidence="12 13">
    <name type="scientific">Lactarius akahatsu</name>
    <dbReference type="NCBI Taxonomy" id="416441"/>
    <lineage>
        <taxon>Eukaryota</taxon>
        <taxon>Fungi</taxon>
        <taxon>Dikarya</taxon>
        <taxon>Basidiomycota</taxon>
        <taxon>Agaricomycotina</taxon>
        <taxon>Agaricomycetes</taxon>
        <taxon>Russulales</taxon>
        <taxon>Russulaceae</taxon>
        <taxon>Lactarius</taxon>
    </lineage>
</organism>
<evidence type="ECO:0000256" key="2">
    <source>
        <dbReference type="ARBA" id="ARBA00022679"/>
    </source>
</evidence>
<dbReference type="AlphaFoldDB" id="A0AAD4QH24"/>
<dbReference type="InterPro" id="IPR039859">
    <property type="entry name" value="PFA4/ZDH16/20/ERF2-like"/>
</dbReference>
<evidence type="ECO:0000256" key="10">
    <source>
        <dbReference type="RuleBase" id="RU079119"/>
    </source>
</evidence>
<feature type="transmembrane region" description="Helical" evidence="10">
    <location>
        <begin position="30"/>
        <end position="51"/>
    </location>
</feature>
<evidence type="ECO:0000313" key="12">
    <source>
        <dbReference type="EMBL" id="KAH8998704.1"/>
    </source>
</evidence>
<feature type="domain" description="Palmitoyltransferase DHHC" evidence="11">
    <location>
        <begin position="128"/>
        <end position="252"/>
    </location>
</feature>
<dbReference type="Pfam" id="PF01529">
    <property type="entry name" value="DHHC"/>
    <property type="match status" value="1"/>
</dbReference>
<dbReference type="PANTHER" id="PTHR12246">
    <property type="entry name" value="PALMITOYLTRANSFERASE ZDHHC16"/>
    <property type="match status" value="1"/>
</dbReference>
<comment type="catalytic activity">
    <reaction evidence="9 10">
        <text>L-cysteinyl-[protein] + hexadecanoyl-CoA = S-hexadecanoyl-L-cysteinyl-[protein] + CoA</text>
        <dbReference type="Rhea" id="RHEA:36683"/>
        <dbReference type="Rhea" id="RHEA-COMP:10131"/>
        <dbReference type="Rhea" id="RHEA-COMP:11032"/>
        <dbReference type="ChEBI" id="CHEBI:29950"/>
        <dbReference type="ChEBI" id="CHEBI:57287"/>
        <dbReference type="ChEBI" id="CHEBI:57379"/>
        <dbReference type="ChEBI" id="CHEBI:74151"/>
        <dbReference type="EC" id="2.3.1.225"/>
    </reaction>
</comment>
<feature type="transmembrane region" description="Helical" evidence="10">
    <location>
        <begin position="177"/>
        <end position="203"/>
    </location>
</feature>
<feature type="transmembrane region" description="Helical" evidence="10">
    <location>
        <begin position="58"/>
        <end position="77"/>
    </location>
</feature>
<evidence type="ECO:0000256" key="8">
    <source>
        <dbReference type="ARBA" id="ARBA00023315"/>
    </source>
</evidence>
<dbReference type="PROSITE" id="PS50216">
    <property type="entry name" value="DHHC"/>
    <property type="match status" value="1"/>
</dbReference>
<keyword evidence="5 10" id="KW-0472">Membrane</keyword>
<evidence type="ECO:0000256" key="9">
    <source>
        <dbReference type="ARBA" id="ARBA00048048"/>
    </source>
</evidence>
<evidence type="ECO:0000256" key="1">
    <source>
        <dbReference type="ARBA" id="ARBA00004141"/>
    </source>
</evidence>
<feature type="transmembrane region" description="Helical" evidence="10">
    <location>
        <begin position="215"/>
        <end position="240"/>
    </location>
</feature>
<evidence type="ECO:0000256" key="6">
    <source>
        <dbReference type="ARBA" id="ARBA00023139"/>
    </source>
</evidence>
<dbReference type="EMBL" id="JAKELL010000005">
    <property type="protein sequence ID" value="KAH8998704.1"/>
    <property type="molecule type" value="Genomic_DNA"/>
</dbReference>
<keyword evidence="4 10" id="KW-1133">Transmembrane helix</keyword>
<name>A0AAD4QH24_9AGAM</name>
<dbReference type="GO" id="GO:0019706">
    <property type="term" value="F:protein-cysteine S-palmitoyltransferase activity"/>
    <property type="evidence" value="ECO:0007669"/>
    <property type="project" value="UniProtKB-EC"/>
</dbReference>
<evidence type="ECO:0000313" key="13">
    <source>
        <dbReference type="Proteomes" id="UP001201163"/>
    </source>
</evidence>
<keyword evidence="8 10" id="KW-0012">Acyltransferase</keyword>
<evidence type="ECO:0000256" key="5">
    <source>
        <dbReference type="ARBA" id="ARBA00023136"/>
    </source>
</evidence>
<evidence type="ECO:0000256" key="4">
    <source>
        <dbReference type="ARBA" id="ARBA00022989"/>
    </source>
</evidence>
<comment type="similarity">
    <text evidence="10">Belongs to the DHHC palmitoyltransferase family.</text>
</comment>
<evidence type="ECO:0000256" key="7">
    <source>
        <dbReference type="ARBA" id="ARBA00023288"/>
    </source>
</evidence>
<gene>
    <name evidence="12" type="ORF">EDB92DRAFT_1791772</name>
</gene>
<dbReference type="Proteomes" id="UP001201163">
    <property type="component" value="Unassembled WGS sequence"/>
</dbReference>
<dbReference type="EC" id="2.3.1.225" evidence="10"/>
<reference evidence="12" key="1">
    <citation type="submission" date="2022-01" db="EMBL/GenBank/DDBJ databases">
        <title>Comparative genomics reveals a dynamic genome evolution in the ectomycorrhizal milk-cap (Lactarius) mushrooms.</title>
        <authorList>
            <consortium name="DOE Joint Genome Institute"/>
            <person name="Lebreton A."/>
            <person name="Tang N."/>
            <person name="Kuo A."/>
            <person name="LaButti K."/>
            <person name="Drula E."/>
            <person name="Barry K."/>
            <person name="Clum A."/>
            <person name="Lipzen A."/>
            <person name="Mousain D."/>
            <person name="Ng V."/>
            <person name="Wang R."/>
            <person name="Wang X."/>
            <person name="Dai Y."/>
            <person name="Henrissat B."/>
            <person name="Grigoriev I.V."/>
            <person name="Guerin-Laguette A."/>
            <person name="Yu F."/>
            <person name="Martin F.M."/>
        </authorList>
    </citation>
    <scope>NUCLEOTIDE SEQUENCE</scope>
    <source>
        <strain evidence="12">QP</strain>
    </source>
</reference>
<keyword evidence="7" id="KW-0449">Lipoprotein</keyword>
<accession>A0AAD4QH24</accession>
<evidence type="ECO:0000256" key="3">
    <source>
        <dbReference type="ARBA" id="ARBA00022692"/>
    </source>
</evidence>
<keyword evidence="13" id="KW-1185">Reference proteome</keyword>
<protein>
    <recommendedName>
        <fullName evidence="10">Palmitoyltransferase</fullName>
        <ecNumber evidence="10">2.3.1.225</ecNumber>
    </recommendedName>
</protein>
<keyword evidence="3 10" id="KW-0812">Transmembrane</keyword>
<sequence length="335" mass="38056">MPGACPHFVFACFKRVERWADRLTGAAGPFFVAIATLLFIIGTLCFLDVILPSIAWPWLSTLPCLLIILNLFAHYYFACMVSPGFASDPPPRTGNGFIWAKKRQTPHRPLTNGVRWSANLNITPASTSRCAKCGGSKPERTHHCRVCNRCVLKYDHHCPVGINQCVGLHNERHFALFMAYVVIATFCFTALGWPHLFVALGFNFNDEWEHRMSPVVFSIIYFLCLVMCLAVGTMFTWHLWGVAVGETAVESQDHEHYQQVAQSRGEIFQNSYDLGKFKNLQLFFNLGPDGYPIYTLLFPFRILPYTDGRSWARKPGLERHHGIYVGEELTDEEDN</sequence>
<dbReference type="GO" id="GO:0016020">
    <property type="term" value="C:membrane"/>
    <property type="evidence" value="ECO:0007669"/>
    <property type="project" value="UniProtKB-SubCell"/>
</dbReference>
<comment type="domain">
    <text evidence="10">The DHHC domain is required for palmitoyltransferase activity.</text>
</comment>